<dbReference type="AlphaFoldDB" id="A0A2H1K3D4"/>
<evidence type="ECO:0000313" key="1">
    <source>
        <dbReference type="EMBL" id="SMX94240.1"/>
    </source>
</evidence>
<dbReference type="EMBL" id="FXZC01000006">
    <property type="protein sequence ID" value="SMX94240.1"/>
    <property type="molecule type" value="Genomic_DNA"/>
</dbReference>
<evidence type="ECO:0000313" key="2">
    <source>
        <dbReference type="Proteomes" id="UP000234333"/>
    </source>
</evidence>
<organism evidence="1 2">
    <name type="scientific">Brevibacterium casei CIP 102111</name>
    <dbReference type="NCBI Taxonomy" id="1255625"/>
    <lineage>
        <taxon>Bacteria</taxon>
        <taxon>Bacillati</taxon>
        <taxon>Actinomycetota</taxon>
        <taxon>Actinomycetes</taxon>
        <taxon>Micrococcales</taxon>
        <taxon>Brevibacteriaceae</taxon>
        <taxon>Brevibacterium</taxon>
    </lineage>
</organism>
<name>A0A2H1K3D4_9MICO</name>
<dbReference type="RefSeq" id="WP_257957745.1">
    <property type="nucleotide sequence ID" value="NZ_FXZC01000006.1"/>
</dbReference>
<proteinExistence type="predicted"/>
<reference evidence="1 2" key="1">
    <citation type="submission" date="2017-03" db="EMBL/GenBank/DDBJ databases">
        <authorList>
            <person name="Afonso C.L."/>
            <person name="Miller P.J."/>
            <person name="Scott M.A."/>
            <person name="Spackman E."/>
            <person name="Goraichik I."/>
            <person name="Dimitrov K.M."/>
            <person name="Suarez D.L."/>
            <person name="Swayne D.E."/>
        </authorList>
    </citation>
    <scope>NUCLEOTIDE SEQUENCE [LARGE SCALE GENOMIC DNA]</scope>
    <source>
        <strain evidence="1 2">CIP 102111</strain>
    </source>
</reference>
<dbReference type="GeneID" id="99775546"/>
<gene>
    <name evidence="1" type="ORF">BC102111_02858</name>
</gene>
<accession>A0A2H1K3D4</accession>
<dbReference type="Proteomes" id="UP000234333">
    <property type="component" value="Unassembled WGS sequence"/>
</dbReference>
<protein>
    <submittedName>
        <fullName evidence="1">Uncharacterized protein</fullName>
    </submittedName>
</protein>
<sequence>MSLPEGEWRVTVAETRSRIATGPAGEEAELLDGVLLLQRQR</sequence>